<dbReference type="Pfam" id="PF02517">
    <property type="entry name" value="Rce1-like"/>
    <property type="match status" value="1"/>
</dbReference>
<dbReference type="EMBL" id="RZTZ01000020">
    <property type="protein sequence ID" value="RVT56991.1"/>
    <property type="molecule type" value="Genomic_DNA"/>
</dbReference>
<dbReference type="GO" id="GO:0006508">
    <property type="term" value="P:proteolysis"/>
    <property type="evidence" value="ECO:0007669"/>
    <property type="project" value="UniProtKB-KW"/>
</dbReference>
<keyword evidence="4" id="KW-1185">Reference proteome</keyword>
<protein>
    <submittedName>
        <fullName evidence="3">CPBP family intramembrane metalloprotease</fullName>
    </submittedName>
</protein>
<dbReference type="PANTHER" id="PTHR36435:SF6">
    <property type="entry name" value="ABORTIVE INFECTION PROTEIN"/>
    <property type="match status" value="1"/>
</dbReference>
<feature type="transmembrane region" description="Helical" evidence="1">
    <location>
        <begin position="87"/>
        <end position="109"/>
    </location>
</feature>
<keyword evidence="3" id="KW-0482">Metalloprotease</keyword>
<keyword evidence="3" id="KW-0645">Protease</keyword>
<dbReference type="GO" id="GO:0080120">
    <property type="term" value="P:CAAX-box protein maturation"/>
    <property type="evidence" value="ECO:0007669"/>
    <property type="project" value="UniProtKB-ARBA"/>
</dbReference>
<keyword evidence="1" id="KW-0812">Transmembrane</keyword>
<feature type="transmembrane region" description="Helical" evidence="1">
    <location>
        <begin position="56"/>
        <end position="75"/>
    </location>
</feature>
<name>A0A437K3Q6_9BACI</name>
<evidence type="ECO:0000256" key="1">
    <source>
        <dbReference type="SAM" id="Phobius"/>
    </source>
</evidence>
<dbReference type="PANTHER" id="PTHR36435">
    <property type="entry name" value="SLR1288 PROTEIN"/>
    <property type="match status" value="1"/>
</dbReference>
<feature type="domain" description="CAAX prenyl protease 2/Lysostaphin resistance protein A-like" evidence="2">
    <location>
        <begin position="53"/>
        <end position="137"/>
    </location>
</feature>
<proteinExistence type="predicted"/>
<reference evidence="3 4" key="1">
    <citation type="submission" date="2019-01" db="EMBL/GenBank/DDBJ databases">
        <title>Bacillus sp. M5HDSG1-1, whole genome shotgun sequence.</title>
        <authorList>
            <person name="Tuo L."/>
        </authorList>
    </citation>
    <scope>NUCLEOTIDE SEQUENCE [LARGE SCALE GENOMIC DNA]</scope>
    <source>
        <strain evidence="3 4">M5HDSG1-1</strain>
    </source>
</reference>
<evidence type="ECO:0000313" key="4">
    <source>
        <dbReference type="Proteomes" id="UP000288024"/>
    </source>
</evidence>
<dbReference type="GO" id="GO:0004175">
    <property type="term" value="F:endopeptidase activity"/>
    <property type="evidence" value="ECO:0007669"/>
    <property type="project" value="UniProtKB-ARBA"/>
</dbReference>
<gene>
    <name evidence="3" type="ORF">EM808_25635</name>
</gene>
<keyword evidence="1" id="KW-0472">Membrane</keyword>
<dbReference type="GO" id="GO:0008237">
    <property type="term" value="F:metallopeptidase activity"/>
    <property type="evidence" value="ECO:0007669"/>
    <property type="project" value="UniProtKB-KW"/>
</dbReference>
<comment type="caution">
    <text evidence="3">The sequence shown here is derived from an EMBL/GenBank/DDBJ whole genome shotgun (WGS) entry which is preliminary data.</text>
</comment>
<evidence type="ECO:0000313" key="3">
    <source>
        <dbReference type="EMBL" id="RVT56991.1"/>
    </source>
</evidence>
<dbReference type="AlphaFoldDB" id="A0A437K3Q6"/>
<organism evidence="3 4">
    <name type="scientific">Niallia taxi</name>
    <dbReference type="NCBI Taxonomy" id="2499688"/>
    <lineage>
        <taxon>Bacteria</taxon>
        <taxon>Bacillati</taxon>
        <taxon>Bacillota</taxon>
        <taxon>Bacilli</taxon>
        <taxon>Bacillales</taxon>
        <taxon>Bacillaceae</taxon>
        <taxon>Niallia</taxon>
    </lineage>
</organism>
<dbReference type="InterPro" id="IPR003675">
    <property type="entry name" value="Rce1/LyrA-like_dom"/>
</dbReference>
<dbReference type="InterPro" id="IPR052710">
    <property type="entry name" value="CAAX_protease"/>
</dbReference>
<feature type="transmembrane region" description="Helical" evidence="1">
    <location>
        <begin position="129"/>
        <end position="146"/>
    </location>
</feature>
<keyword evidence="1" id="KW-1133">Transmembrane helix</keyword>
<dbReference type="RefSeq" id="WP_127742227.1">
    <property type="nucleotide sequence ID" value="NZ_CAJCKN010000031.1"/>
</dbReference>
<evidence type="ECO:0000259" key="2">
    <source>
        <dbReference type="Pfam" id="PF02517"/>
    </source>
</evidence>
<accession>A0A437K3Q6</accession>
<dbReference type="Proteomes" id="UP000288024">
    <property type="component" value="Unassembled WGS sequence"/>
</dbReference>
<keyword evidence="3" id="KW-0378">Hydrolase</keyword>
<sequence>MKLSKRKYKLYITFKGLAVLLLLGSLLAIIKGFIPIEPTSNISHINKELGSNYLKILNTFLIIPIVEEWIFRKFIPEIFQDIVGRKKIIIFSNLLFSFLHFDWFFLSYFMNGLIYSWAYAKTNDLKIPIIIHSIWNINVYLISINLL</sequence>
<dbReference type="GeneID" id="87620553"/>